<dbReference type="AlphaFoldDB" id="A0A8I3X5S6"/>
<evidence type="ECO:0000256" key="2">
    <source>
        <dbReference type="ARBA" id="ARBA00022692"/>
    </source>
</evidence>
<accession>A0A8I3X5S6</accession>
<evidence type="ECO:0000256" key="5">
    <source>
        <dbReference type="ARBA" id="ARBA00023136"/>
    </source>
</evidence>
<reference evidence="8" key="2">
    <citation type="submission" date="2025-08" db="UniProtKB">
        <authorList>
            <consortium name="Ensembl"/>
        </authorList>
    </citation>
    <scope>IDENTIFICATION</scope>
</reference>
<dbReference type="PANTHER" id="PTHR10424:SF75">
    <property type="entry name" value="ENDOGENOUS RETROVIRUS GROUP S71 MEMBER 1 ENV POLYPROTEIN"/>
    <property type="match status" value="1"/>
</dbReference>
<comment type="subcellular location">
    <subcellularLocation>
        <location evidence="1">Membrane</location>
        <topology evidence="1">Single-pass membrane protein</topology>
    </subcellularLocation>
</comment>
<evidence type="ECO:0000313" key="8">
    <source>
        <dbReference type="Ensembl" id="ENSCJAP00000088351.1"/>
    </source>
</evidence>
<keyword evidence="2 7" id="KW-0812">Transmembrane</keyword>
<keyword evidence="6" id="KW-1015">Disulfide bond</keyword>
<organism evidence="8 9">
    <name type="scientific">Callithrix jacchus</name>
    <name type="common">White-tufted-ear marmoset</name>
    <name type="synonym">Simia Jacchus</name>
    <dbReference type="NCBI Taxonomy" id="9483"/>
    <lineage>
        <taxon>Eukaryota</taxon>
        <taxon>Metazoa</taxon>
        <taxon>Chordata</taxon>
        <taxon>Craniata</taxon>
        <taxon>Vertebrata</taxon>
        <taxon>Euteleostomi</taxon>
        <taxon>Mammalia</taxon>
        <taxon>Eutheria</taxon>
        <taxon>Euarchontoglires</taxon>
        <taxon>Primates</taxon>
        <taxon>Haplorrhini</taxon>
        <taxon>Platyrrhini</taxon>
        <taxon>Cebidae</taxon>
        <taxon>Callitrichinae</taxon>
        <taxon>Callithrix</taxon>
        <taxon>Callithrix</taxon>
    </lineage>
</organism>
<sequence length="430" mass="47857">MSGWDMGNIFTIQRITLPRPNCPIGPIAQVIQQQEAPLKIQSPLIQIINTPSQQSSPTTPSRLEEDATLLNLLSLAHHLLNKSNPDLGKDCWLCLNPQPSFYTGLASQLPANLSNSSCSQSTLHLTLGDIEGYGHCYHSPNYTLAGSPYGHYCNVSHNVTFNGKNLHYQAPDTTWLACTFGLTNCMSTYQFNSSAPILCTPVHILPRVDIYDGQQGLNLLAPSDIITAQWKRVPIVIPLLVGLGIAGSTAVGISALITGDQNFKTLSQHIDTDLSHLENSISQLTDQVESLAGMILQNRRGLDLLFLKQGGLYVALNEQCCFYANRSRLIRESLSLVRQNLETRKQLREALESWYQKMFSWFPWLTSLLTGLVGPLALLLLGLMFGPCLLNRLFKFIKSRVDSIKLMILRSQYESLEQTNNINQLEESMI</sequence>
<feature type="transmembrane region" description="Helical" evidence="7">
    <location>
        <begin position="235"/>
        <end position="257"/>
    </location>
</feature>
<reference evidence="8 9" key="1">
    <citation type="submission" date="2009-03" db="EMBL/GenBank/DDBJ databases">
        <authorList>
            <person name="Warren W."/>
            <person name="Ye L."/>
            <person name="Minx P."/>
            <person name="Worley K."/>
            <person name="Gibbs R."/>
            <person name="Wilson R.K."/>
        </authorList>
    </citation>
    <scope>NUCLEOTIDE SEQUENCE [LARGE SCALE GENOMIC DNA]</scope>
</reference>
<name>A0A8I3X5S6_CALJA</name>
<dbReference type="GeneTree" id="ENSGT00690000102286"/>
<dbReference type="Ensembl" id="ENSCJAT00000140334.1">
    <property type="protein sequence ID" value="ENSCJAP00000088351.1"/>
    <property type="gene ID" value="ENSCJAG00000080784.1"/>
</dbReference>
<protein>
    <recommendedName>
        <fullName evidence="10">Envelope glycoprotein</fullName>
    </recommendedName>
</protein>
<dbReference type="InterPro" id="IPR018154">
    <property type="entry name" value="TLV/ENV_coat_polyprotein"/>
</dbReference>
<dbReference type="SUPFAM" id="SSF58069">
    <property type="entry name" value="Virus ectodomain"/>
    <property type="match status" value="1"/>
</dbReference>
<keyword evidence="9" id="KW-1185">Reference proteome</keyword>
<keyword evidence="5 7" id="KW-0472">Membrane</keyword>
<evidence type="ECO:0000256" key="6">
    <source>
        <dbReference type="ARBA" id="ARBA00023157"/>
    </source>
</evidence>
<dbReference type="PANTHER" id="PTHR10424">
    <property type="entry name" value="VIRAL ENVELOPE PROTEIN"/>
    <property type="match status" value="1"/>
</dbReference>
<proteinExistence type="predicted"/>
<evidence type="ECO:0000256" key="7">
    <source>
        <dbReference type="SAM" id="Phobius"/>
    </source>
</evidence>
<keyword evidence="3" id="KW-0732">Signal</keyword>
<feature type="transmembrane region" description="Helical" evidence="7">
    <location>
        <begin position="361"/>
        <end position="390"/>
    </location>
</feature>
<evidence type="ECO:0008006" key="10">
    <source>
        <dbReference type="Google" id="ProtNLM"/>
    </source>
</evidence>
<dbReference type="Pfam" id="PF00429">
    <property type="entry name" value="TLV_coat"/>
    <property type="match status" value="1"/>
</dbReference>
<evidence type="ECO:0000313" key="9">
    <source>
        <dbReference type="Proteomes" id="UP000008225"/>
    </source>
</evidence>
<dbReference type="CDD" id="cd09851">
    <property type="entry name" value="HTLV-1-like_HR1-HR2"/>
    <property type="match status" value="1"/>
</dbReference>
<dbReference type="Proteomes" id="UP000008225">
    <property type="component" value="Chromosome 8"/>
</dbReference>
<evidence type="ECO:0000256" key="1">
    <source>
        <dbReference type="ARBA" id="ARBA00004167"/>
    </source>
</evidence>
<evidence type="ECO:0000256" key="4">
    <source>
        <dbReference type="ARBA" id="ARBA00022989"/>
    </source>
</evidence>
<reference evidence="8" key="3">
    <citation type="submission" date="2025-09" db="UniProtKB">
        <authorList>
            <consortium name="Ensembl"/>
        </authorList>
    </citation>
    <scope>IDENTIFICATION</scope>
</reference>
<evidence type="ECO:0000256" key="3">
    <source>
        <dbReference type="ARBA" id="ARBA00022729"/>
    </source>
</evidence>
<dbReference type="Gene3D" id="1.10.287.210">
    <property type="match status" value="1"/>
</dbReference>
<dbReference type="GO" id="GO:0016020">
    <property type="term" value="C:membrane"/>
    <property type="evidence" value="ECO:0007669"/>
    <property type="project" value="UniProtKB-SubCell"/>
</dbReference>
<keyword evidence="4 7" id="KW-1133">Transmembrane helix</keyword>
<dbReference type="OMA" id="PWFTTLI"/>